<dbReference type="GO" id="GO:0015629">
    <property type="term" value="C:actin cytoskeleton"/>
    <property type="evidence" value="ECO:0007669"/>
    <property type="project" value="UniProtKB-ARBA"/>
</dbReference>
<dbReference type="Gene3D" id="1.10.238.150">
    <property type="entry name" value="Formin, FH3 diaphanous domain"/>
    <property type="match status" value="1"/>
</dbReference>
<dbReference type="Proteomes" id="UP000612746">
    <property type="component" value="Unassembled WGS sequence"/>
</dbReference>
<comment type="caution">
    <text evidence="5">The sequence shown here is derived from an EMBL/GenBank/DDBJ whole genome shotgun (WGS) entry which is preliminary data.</text>
</comment>
<dbReference type="InterPro" id="IPR016024">
    <property type="entry name" value="ARM-type_fold"/>
</dbReference>
<dbReference type="InterPro" id="IPR010472">
    <property type="entry name" value="FH3_dom"/>
</dbReference>
<dbReference type="GO" id="GO:0031267">
    <property type="term" value="F:small GTPase binding"/>
    <property type="evidence" value="ECO:0007669"/>
    <property type="project" value="InterPro"/>
</dbReference>
<dbReference type="GO" id="GO:0043332">
    <property type="term" value="C:mating projection tip"/>
    <property type="evidence" value="ECO:0007669"/>
    <property type="project" value="TreeGrafter"/>
</dbReference>
<feature type="region of interest" description="Disordered" evidence="3">
    <location>
        <begin position="1"/>
        <end position="42"/>
    </location>
</feature>
<organism evidence="5 6">
    <name type="scientific">Umbelopsis vinacea</name>
    <dbReference type="NCBI Taxonomy" id="44442"/>
    <lineage>
        <taxon>Eukaryota</taxon>
        <taxon>Fungi</taxon>
        <taxon>Fungi incertae sedis</taxon>
        <taxon>Mucoromycota</taxon>
        <taxon>Mucoromycotina</taxon>
        <taxon>Umbelopsidomycetes</taxon>
        <taxon>Umbelopsidales</taxon>
        <taxon>Umbelopsidaceae</taxon>
        <taxon>Umbelopsis</taxon>
    </lineage>
</organism>
<dbReference type="SUPFAM" id="SSF48371">
    <property type="entry name" value="ARM repeat"/>
    <property type="match status" value="1"/>
</dbReference>
<evidence type="ECO:0000259" key="4">
    <source>
        <dbReference type="PROSITE" id="PS51232"/>
    </source>
</evidence>
<keyword evidence="2" id="KW-0175">Coiled coil</keyword>
<dbReference type="GO" id="GO:0051016">
    <property type="term" value="P:barbed-end actin filament capping"/>
    <property type="evidence" value="ECO:0007669"/>
    <property type="project" value="TreeGrafter"/>
</dbReference>
<dbReference type="OrthoDB" id="2418950at2759"/>
<dbReference type="GO" id="GO:0005938">
    <property type="term" value="C:cell cortex"/>
    <property type="evidence" value="ECO:0007669"/>
    <property type="project" value="UniProtKB-ARBA"/>
</dbReference>
<feature type="region of interest" description="Disordered" evidence="3">
    <location>
        <begin position="633"/>
        <end position="659"/>
    </location>
</feature>
<feature type="compositionally biased region" description="Low complexity" evidence="3">
    <location>
        <begin position="72"/>
        <end position="85"/>
    </location>
</feature>
<feature type="coiled-coil region" evidence="2">
    <location>
        <begin position="537"/>
        <end position="617"/>
    </location>
</feature>
<dbReference type="GO" id="GO:1903475">
    <property type="term" value="P:mitotic actomyosin contractile ring assembly"/>
    <property type="evidence" value="ECO:0007669"/>
    <property type="project" value="TreeGrafter"/>
</dbReference>
<evidence type="ECO:0000313" key="5">
    <source>
        <dbReference type="EMBL" id="KAG2187249.1"/>
    </source>
</evidence>
<dbReference type="InterPro" id="IPR010473">
    <property type="entry name" value="GTPase-bd"/>
</dbReference>
<evidence type="ECO:0000256" key="2">
    <source>
        <dbReference type="SAM" id="Coils"/>
    </source>
</evidence>
<dbReference type="Pfam" id="PF06371">
    <property type="entry name" value="Drf_GBD"/>
    <property type="match status" value="1"/>
</dbReference>
<feature type="region of interest" description="Disordered" evidence="3">
    <location>
        <begin position="66"/>
        <end position="114"/>
    </location>
</feature>
<name>A0A8H7Q8R6_9FUNG</name>
<dbReference type="PROSITE" id="PS51232">
    <property type="entry name" value="GBD_FH3"/>
    <property type="match status" value="1"/>
</dbReference>
<dbReference type="GO" id="GO:0032153">
    <property type="term" value="C:cell division site"/>
    <property type="evidence" value="ECO:0007669"/>
    <property type="project" value="TreeGrafter"/>
</dbReference>
<comment type="similarity">
    <text evidence="1">Belongs to the formin homology family. BNI1 subfamily.</text>
</comment>
<feature type="domain" description="GBD/FH3" evidence="4">
    <location>
        <begin position="108"/>
        <end position="520"/>
    </location>
</feature>
<keyword evidence="6" id="KW-1185">Reference proteome</keyword>
<proteinExistence type="inferred from homology"/>
<feature type="region of interest" description="Disordered" evidence="3">
    <location>
        <begin position="158"/>
        <end position="185"/>
    </location>
</feature>
<dbReference type="PANTHER" id="PTHR47102">
    <property type="entry name" value="PROTEIN BNI1"/>
    <property type="match status" value="1"/>
</dbReference>
<dbReference type="GO" id="GO:0051017">
    <property type="term" value="P:actin filament bundle assembly"/>
    <property type="evidence" value="ECO:0007669"/>
    <property type="project" value="TreeGrafter"/>
</dbReference>
<feature type="non-terminal residue" evidence="5">
    <location>
        <position position="659"/>
    </location>
</feature>
<evidence type="ECO:0000256" key="3">
    <source>
        <dbReference type="SAM" id="MobiDB-lite"/>
    </source>
</evidence>
<dbReference type="GO" id="GO:0003779">
    <property type="term" value="F:actin binding"/>
    <property type="evidence" value="ECO:0007669"/>
    <property type="project" value="InterPro"/>
</dbReference>
<reference evidence="5" key="1">
    <citation type="submission" date="2020-12" db="EMBL/GenBank/DDBJ databases">
        <title>Metabolic potential, ecology and presence of endohyphal bacteria is reflected in genomic diversity of Mucoromycotina.</title>
        <authorList>
            <person name="Muszewska A."/>
            <person name="Okrasinska A."/>
            <person name="Steczkiewicz K."/>
            <person name="Drgas O."/>
            <person name="Orlowska M."/>
            <person name="Perlinska-Lenart U."/>
            <person name="Aleksandrzak-Piekarczyk T."/>
            <person name="Szatraj K."/>
            <person name="Zielenkiewicz U."/>
            <person name="Pilsyk S."/>
            <person name="Malc E."/>
            <person name="Mieczkowski P."/>
            <person name="Kruszewska J.S."/>
            <person name="Biernat P."/>
            <person name="Pawlowska J."/>
        </authorList>
    </citation>
    <scope>NUCLEOTIDE SEQUENCE</scope>
    <source>
        <strain evidence="5">WA0000051536</strain>
    </source>
</reference>
<protein>
    <recommendedName>
        <fullName evidence="4">GBD/FH3 domain-containing protein</fullName>
    </recommendedName>
</protein>
<dbReference type="EMBL" id="JAEPRA010000003">
    <property type="protein sequence ID" value="KAG2187249.1"/>
    <property type="molecule type" value="Genomic_DNA"/>
</dbReference>
<gene>
    <name evidence="5" type="ORF">INT44_004934</name>
</gene>
<feature type="compositionally biased region" description="Low complexity" evidence="3">
    <location>
        <begin position="173"/>
        <end position="182"/>
    </location>
</feature>
<dbReference type="SMART" id="SM01140">
    <property type="entry name" value="Drf_GBD"/>
    <property type="match status" value="1"/>
</dbReference>
<sequence>MDIFNLGGKRNQNKRRQPDTSNSQYQFAAGQHSDQQHPAAAIVNSFSNGDQAYAPTTQASYLENWEQEPGASVRSSQSSQSFLSQNDNSGSEGGGTWTSSMLSSSTVRDRPSDEEIERLFAKTASRLNLNLSDEGVRMMPVEKKWWVLCNEGQLSKLGPAMNQRKSSGKGPIVSSKTSTVQTSKEDKNTPEWYIAKLMKPEMREVTPKLVNHLVVSLRTMPLSWVRQFIDLRGMQMVANTLGALTKKASKSSQDTQMETDLVRCLKSLLNNMYGIGEALGSSHCIESLTFTLVSSSMQARRLACEALTFLCYCDIPKGHTLVIESMDALQSWYHDTSRFDTWLRALSQMLDGRGKMGSMVGASDDYRKMGNTAADNQLMEYALANILLVNAIVSLETVDQLESRISIRDQLNNSGLQKLLKQMDNFGYELLSRQIDRYQELADADHEDLYGGMIQNTSEDPHEILESLLNTTGGRRAYGFFVDMLQHMTLIPEEEESQTRYFQVLNSIVSDVVLEKKEFSADAPISVSNLASKFVDQDELEQALVEAAEAHEAAEEAQQRVAELELEVSAKADGLVGQLKAKNEHLEELLRISTHTVETLQRQLSDVQAEYKQNLEAMDTQMLRFYEMLKQKNSSNSASAGKPTLKVRRSKDNDVKTWN</sequence>
<dbReference type="PANTHER" id="PTHR47102:SF2">
    <property type="entry name" value="PROTEIN BNI1"/>
    <property type="match status" value="1"/>
</dbReference>
<accession>A0A8H7Q8R6</accession>
<dbReference type="Gene3D" id="1.25.10.10">
    <property type="entry name" value="Leucine-rich Repeat Variant"/>
    <property type="match status" value="1"/>
</dbReference>
<dbReference type="InterPro" id="IPR051661">
    <property type="entry name" value="Actin_filament_regulator"/>
</dbReference>
<evidence type="ECO:0000256" key="1">
    <source>
        <dbReference type="ARBA" id="ARBA00037935"/>
    </source>
</evidence>
<dbReference type="InterPro" id="IPR014768">
    <property type="entry name" value="GBD/FH3_dom"/>
</dbReference>
<dbReference type="SMART" id="SM01139">
    <property type="entry name" value="Drf_FH3"/>
    <property type="match status" value="1"/>
</dbReference>
<dbReference type="InterPro" id="IPR011989">
    <property type="entry name" value="ARM-like"/>
</dbReference>
<dbReference type="AlphaFoldDB" id="A0A8H7Q8R6"/>
<evidence type="ECO:0000313" key="6">
    <source>
        <dbReference type="Proteomes" id="UP000612746"/>
    </source>
</evidence>
<dbReference type="Pfam" id="PF06367">
    <property type="entry name" value="Drf_FH3"/>
    <property type="match status" value="1"/>
</dbReference>
<feature type="compositionally biased region" description="Basic and acidic residues" evidence="3">
    <location>
        <begin position="650"/>
        <end position="659"/>
    </location>
</feature>